<dbReference type="InterPro" id="IPR035901">
    <property type="entry name" value="GIY-YIG_endonuc_sf"/>
</dbReference>
<name>A0A930UCS1_9GAMM</name>
<accession>A0A930UCS1</accession>
<dbReference type="InterPro" id="IPR000305">
    <property type="entry name" value="GIY-YIG_endonuc"/>
</dbReference>
<evidence type="ECO:0000259" key="1">
    <source>
        <dbReference type="Pfam" id="PF01541"/>
    </source>
</evidence>
<reference evidence="2" key="1">
    <citation type="submission" date="2020-10" db="EMBL/GenBank/DDBJ databases">
        <title>An improved Amphimedon queenslandica hologenome assembly reveals how three proteobacterial symbionts can extend the metabolic phenotypic of their marine sponge host.</title>
        <authorList>
            <person name="Degnan B."/>
            <person name="Degnan S."/>
            <person name="Xiang X."/>
        </authorList>
    </citation>
    <scope>NUCLEOTIDE SEQUENCE</scope>
    <source>
        <strain evidence="2">AqS2</strain>
    </source>
</reference>
<proteinExistence type="predicted"/>
<dbReference type="SUPFAM" id="SSF82771">
    <property type="entry name" value="GIY-YIG endonuclease"/>
    <property type="match status" value="1"/>
</dbReference>
<keyword evidence="3" id="KW-1185">Reference proteome</keyword>
<dbReference type="EMBL" id="JADHEI010000040">
    <property type="protein sequence ID" value="MBF2735530.1"/>
    <property type="molecule type" value="Genomic_DNA"/>
</dbReference>
<feature type="domain" description="GIY-YIG" evidence="1">
    <location>
        <begin position="4"/>
        <end position="33"/>
    </location>
</feature>
<protein>
    <submittedName>
        <fullName evidence="2">GIY-YIG nuclease family protein</fullName>
    </submittedName>
</protein>
<comment type="caution">
    <text evidence="2">The sequence shown here is derived from an EMBL/GenBank/DDBJ whole genome shotgun (WGS) entry which is preliminary data.</text>
</comment>
<evidence type="ECO:0000313" key="3">
    <source>
        <dbReference type="Proteomes" id="UP000604381"/>
    </source>
</evidence>
<organism evidence="2 3">
    <name type="scientific">Candidatus Amphirhobacter heronislandensis</name>
    <dbReference type="NCBI Taxonomy" id="1732024"/>
    <lineage>
        <taxon>Bacteria</taxon>
        <taxon>Pseudomonadati</taxon>
        <taxon>Pseudomonadota</taxon>
        <taxon>Gammaproteobacteria</taxon>
        <taxon>Candidatus Tethybacterales</taxon>
        <taxon>Candidatus Tethybacteraceae</taxon>
        <taxon>Candidatus Amphirhobacter</taxon>
    </lineage>
</organism>
<gene>
    <name evidence="2" type="ORF">ISN26_05580</name>
</gene>
<sequence>MKNYIVYKLFDKNGKVVWVGSTPLSIEERLGQHHFYGMEFASHEVLDRTFASQKAAMKEEGRLIKECIDTDGALPHYVRRAYCPS</sequence>
<evidence type="ECO:0000313" key="2">
    <source>
        <dbReference type="EMBL" id="MBF2735530.1"/>
    </source>
</evidence>
<dbReference type="Pfam" id="PF01541">
    <property type="entry name" value="GIY-YIG"/>
    <property type="match status" value="1"/>
</dbReference>
<dbReference type="AlphaFoldDB" id="A0A930UCS1"/>
<dbReference type="Proteomes" id="UP000604381">
    <property type="component" value="Unassembled WGS sequence"/>
</dbReference>